<dbReference type="GO" id="GO:0071709">
    <property type="term" value="P:membrane assembly"/>
    <property type="evidence" value="ECO:0007669"/>
    <property type="project" value="InterPro"/>
</dbReference>
<name>A0A0B6WYJ8_9BACT</name>
<dbReference type="PANTHER" id="PTHR12815:SF18">
    <property type="entry name" value="SORTING AND ASSEMBLY MACHINERY COMPONENT 50 HOMOLOG"/>
    <property type="match status" value="1"/>
</dbReference>
<organism evidence="9 10">
    <name type="scientific">Pyrinomonas methylaliphatogenes</name>
    <dbReference type="NCBI Taxonomy" id="454194"/>
    <lineage>
        <taxon>Bacteria</taxon>
        <taxon>Pseudomonadati</taxon>
        <taxon>Acidobacteriota</taxon>
        <taxon>Blastocatellia</taxon>
        <taxon>Blastocatellales</taxon>
        <taxon>Pyrinomonadaceae</taxon>
        <taxon>Pyrinomonas</taxon>
    </lineage>
</organism>
<reference evidence="9 10" key="2">
    <citation type="submission" date="2015-01" db="EMBL/GenBank/DDBJ databases">
        <title>Complete genome sequence of Pyrinomonas methylaliphatogenes type strain K22T.</title>
        <authorList>
            <person name="Lee K.C.Y."/>
            <person name="Power J.F."/>
            <person name="Dunfield P.F."/>
            <person name="Morgan X.C."/>
            <person name="Huttenhower C."/>
            <person name="Stott M.B."/>
        </authorList>
    </citation>
    <scope>NUCLEOTIDE SEQUENCE [LARGE SCALE GENOMIC DNA]</scope>
    <source>
        <strain evidence="9 10">K22</strain>
    </source>
</reference>
<dbReference type="InterPro" id="IPR034746">
    <property type="entry name" value="POTRA"/>
</dbReference>
<protein>
    <recommendedName>
        <fullName evidence="7">Outer membrane protein assembly factor BamA</fullName>
    </recommendedName>
</protein>
<evidence type="ECO:0000256" key="5">
    <source>
        <dbReference type="ARBA" id="ARBA00023136"/>
    </source>
</evidence>
<evidence type="ECO:0000256" key="7">
    <source>
        <dbReference type="NCBIfam" id="TIGR03303"/>
    </source>
</evidence>
<dbReference type="STRING" id="454194.PYK22_02371"/>
<feature type="domain" description="POTRA" evidence="8">
    <location>
        <begin position="392"/>
        <end position="469"/>
    </location>
</feature>
<dbReference type="PANTHER" id="PTHR12815">
    <property type="entry name" value="SORTING AND ASSEMBLY MACHINERY SAMM50 PROTEIN FAMILY MEMBER"/>
    <property type="match status" value="1"/>
</dbReference>
<keyword evidence="4" id="KW-0677">Repeat</keyword>
<dbReference type="AlphaFoldDB" id="A0A0B6WYJ8"/>
<dbReference type="OrthoDB" id="9803054at2"/>
<dbReference type="Pfam" id="PF01103">
    <property type="entry name" value="Omp85"/>
    <property type="match status" value="1"/>
</dbReference>
<dbReference type="Gene3D" id="2.40.160.50">
    <property type="entry name" value="membrane protein fhac: a member of the omp85/tpsb transporter family"/>
    <property type="match status" value="1"/>
</dbReference>
<evidence type="ECO:0000256" key="2">
    <source>
        <dbReference type="ARBA" id="ARBA00022452"/>
    </source>
</evidence>
<evidence type="ECO:0000313" key="10">
    <source>
        <dbReference type="Proteomes" id="UP000031518"/>
    </source>
</evidence>
<dbReference type="EMBL" id="CBXV010000008">
    <property type="protein sequence ID" value="CDM66343.1"/>
    <property type="molecule type" value="Genomic_DNA"/>
</dbReference>
<keyword evidence="6" id="KW-0998">Cell outer membrane</keyword>
<evidence type="ECO:0000256" key="4">
    <source>
        <dbReference type="ARBA" id="ARBA00022737"/>
    </source>
</evidence>
<dbReference type="Gene3D" id="3.10.20.310">
    <property type="entry name" value="membrane protein fhac"/>
    <property type="match status" value="5"/>
</dbReference>
<sequence>MRTLREPLFIRFALVTIFGGLFWATAWASQGAQSTQQRLVEAVDIQGNRRISEDSILYYVQTRPGDPYNEQQVQRDFQAIMALGWFDKTKSRVLIQDGPRGGVEVIFEVKELPIIRDLQFEGLKAVAESDILKAFRESRVGVSKESIFDPVKVRNATRIIKELLASRGYPNATVDVRTEEVSATSVAVTFVVNQGERVRVVEIDFVGNHVFKDGELRSQMKYVKEAGLISRFRGQDVLDTRKLDEDRRRIELYMRSKGYLQARTGEPRVEGIGRRTTGFFIPLPLLSSTDDALRVTIPVVEGKLYRIGDIKVEGNSILSEQYIQNVIGLKKGDIANGERIGKAIFEDLKRVYGTQGFLQYEAELEPSFRDNPQNPNEGIADFTIKITEGRQFTLRRLEFLGNTFTRDYVLRREFLLNEGDVYNQSLFEYSIVRLNQLGFFDPIDKDKDADFRTNDEEGYVDVNVKVTERGRQQISFNGGVSGIGGSFFGLEYSTNNLFGRGESLSFQLAAGDRQRSFLFSFTEPYVRNRPITAGFSLYTQSLKFFGEGTIFSQNPEAIGGLLGTAFGQLVNVGEENLFTQDTTGGSLFVSAPLSEFYRKRRFTTFSRIGLSYSISRTSIKEPPINQQDPRRAIPVLYSQPDIITSRLTPTFVYDTRDFSNSNGIDPTRGKQISFSFAVAGFGGDVRTYQPIISYSQFIPVRRKGRGQKPEVFAFRLLAGHVGSFSVTPTVRNANSLAFVNGVPIYDRFFLGDEFTIRGYDVRSISPLAPLDTYVTTRNVVVAANATGDPQPIPELQQFANLGTFTGPNSNSPLVARTYQYIGADTQVLGNFEYRIPLFGPLSLAAFADIGSAFNLRKGGDQFITSNFLADTPFLPGSLGISLTSLVAARNPDLATFTTSDGSFALVSDGTHLLTKQEYQDAVNAGQIDQTTGLPVGLRAVFFRGEAQTNTIVRMSQSAFSKFGDFRSSIGLELRVQVPVINVPFRLIYAFNPNAQRELNGVPLPYPKRAFRFSIGRTF</sequence>
<evidence type="ECO:0000256" key="6">
    <source>
        <dbReference type="ARBA" id="ARBA00023237"/>
    </source>
</evidence>
<dbReference type="NCBIfam" id="TIGR03303">
    <property type="entry name" value="OM_YaeT"/>
    <property type="match status" value="1"/>
</dbReference>
<comment type="subcellular location">
    <subcellularLocation>
        <location evidence="1">Membrane</location>
    </subcellularLocation>
</comment>
<dbReference type="InterPro" id="IPR023707">
    <property type="entry name" value="OM_assembly_BamA"/>
</dbReference>
<feature type="domain" description="POTRA" evidence="8">
    <location>
        <begin position="38"/>
        <end position="112"/>
    </location>
</feature>
<accession>A0A0B6WYJ8</accession>
<gene>
    <name evidence="9" type="ORF">PYK22_02371</name>
</gene>
<dbReference type="Pfam" id="PF07244">
    <property type="entry name" value="POTRA"/>
    <property type="match status" value="5"/>
</dbReference>
<keyword evidence="5" id="KW-0472">Membrane</keyword>
<keyword evidence="2" id="KW-1134">Transmembrane beta strand</keyword>
<dbReference type="GO" id="GO:0009279">
    <property type="term" value="C:cell outer membrane"/>
    <property type="evidence" value="ECO:0007669"/>
    <property type="project" value="UniProtKB-UniRule"/>
</dbReference>
<reference evidence="9 10" key="1">
    <citation type="submission" date="2013-12" db="EMBL/GenBank/DDBJ databases">
        <authorList>
            <person name="Stott M."/>
        </authorList>
    </citation>
    <scope>NUCLEOTIDE SEQUENCE [LARGE SCALE GENOMIC DNA]</scope>
    <source>
        <strain evidence="9 10">K22</strain>
    </source>
</reference>
<evidence type="ECO:0000256" key="3">
    <source>
        <dbReference type="ARBA" id="ARBA00022692"/>
    </source>
</evidence>
<evidence type="ECO:0000256" key="1">
    <source>
        <dbReference type="ARBA" id="ARBA00004370"/>
    </source>
</evidence>
<evidence type="ECO:0000259" key="8">
    <source>
        <dbReference type="PROSITE" id="PS51779"/>
    </source>
</evidence>
<dbReference type="RefSeq" id="WP_041977548.1">
    <property type="nucleotide sequence ID" value="NZ_CBXV010000008.1"/>
</dbReference>
<dbReference type="InterPro" id="IPR000184">
    <property type="entry name" value="Bac_surfAg_D15"/>
</dbReference>
<dbReference type="InterPro" id="IPR010827">
    <property type="entry name" value="BamA/TamA_POTRA"/>
</dbReference>
<dbReference type="InterPro" id="IPR039910">
    <property type="entry name" value="D15-like"/>
</dbReference>
<dbReference type="PROSITE" id="PS51779">
    <property type="entry name" value="POTRA"/>
    <property type="match status" value="2"/>
</dbReference>
<keyword evidence="3" id="KW-0812">Transmembrane</keyword>
<keyword evidence="10" id="KW-1185">Reference proteome</keyword>
<proteinExistence type="predicted"/>
<evidence type="ECO:0000313" key="9">
    <source>
        <dbReference type="EMBL" id="CDM66343.1"/>
    </source>
</evidence>
<dbReference type="Proteomes" id="UP000031518">
    <property type="component" value="Unassembled WGS sequence"/>
</dbReference>